<sequence length="80" mass="9259">LIAAEHRVRALIDAIQPAAGGDDVWNNSVEYRQFCSDSHCANIVIWEASEKLVTYVRYYLLYICAYTAYDSSTFPRRHDR</sequence>
<feature type="non-terminal residue" evidence="1">
    <location>
        <position position="1"/>
    </location>
</feature>
<reference evidence="1 2" key="1">
    <citation type="submission" date="2015-09" db="EMBL/GenBank/DDBJ databases">
        <title>Draft genome of the parasitic nematode Teladorsagia circumcincta isolate WARC Sus (inbred).</title>
        <authorList>
            <person name="Mitreva M."/>
        </authorList>
    </citation>
    <scope>NUCLEOTIDE SEQUENCE [LARGE SCALE GENOMIC DNA]</scope>
    <source>
        <strain evidence="1 2">S</strain>
    </source>
</reference>
<proteinExistence type="predicted"/>
<dbReference type="OrthoDB" id="5796225at2759"/>
<gene>
    <name evidence="1" type="ORF">TELCIR_15579</name>
</gene>
<evidence type="ECO:0000313" key="2">
    <source>
        <dbReference type="Proteomes" id="UP000230423"/>
    </source>
</evidence>
<protein>
    <submittedName>
        <fullName evidence="1">Uncharacterized protein</fullName>
    </submittedName>
</protein>
<keyword evidence="2" id="KW-1185">Reference proteome</keyword>
<dbReference type="AlphaFoldDB" id="A0A2G9TY28"/>
<accession>A0A2G9TY28</accession>
<dbReference type="Proteomes" id="UP000230423">
    <property type="component" value="Unassembled WGS sequence"/>
</dbReference>
<dbReference type="EMBL" id="KZ351591">
    <property type="protein sequence ID" value="PIO62845.1"/>
    <property type="molecule type" value="Genomic_DNA"/>
</dbReference>
<evidence type="ECO:0000313" key="1">
    <source>
        <dbReference type="EMBL" id="PIO62845.1"/>
    </source>
</evidence>
<name>A0A2G9TY28_TELCI</name>
<organism evidence="1 2">
    <name type="scientific">Teladorsagia circumcincta</name>
    <name type="common">Brown stomach worm</name>
    <name type="synonym">Ostertagia circumcincta</name>
    <dbReference type="NCBI Taxonomy" id="45464"/>
    <lineage>
        <taxon>Eukaryota</taxon>
        <taxon>Metazoa</taxon>
        <taxon>Ecdysozoa</taxon>
        <taxon>Nematoda</taxon>
        <taxon>Chromadorea</taxon>
        <taxon>Rhabditida</taxon>
        <taxon>Rhabditina</taxon>
        <taxon>Rhabditomorpha</taxon>
        <taxon>Strongyloidea</taxon>
        <taxon>Trichostrongylidae</taxon>
        <taxon>Teladorsagia</taxon>
    </lineage>
</organism>